<organism>
    <name type="scientific">Pediculus humanus subsp. corporis</name>
    <name type="common">Body louse</name>
    <dbReference type="NCBI Taxonomy" id="121224"/>
    <lineage>
        <taxon>Eukaryota</taxon>
        <taxon>Metazoa</taxon>
        <taxon>Ecdysozoa</taxon>
        <taxon>Arthropoda</taxon>
        <taxon>Hexapoda</taxon>
        <taxon>Insecta</taxon>
        <taxon>Pterygota</taxon>
        <taxon>Neoptera</taxon>
        <taxon>Paraneoptera</taxon>
        <taxon>Psocodea</taxon>
        <taxon>Troctomorpha</taxon>
        <taxon>Phthiraptera</taxon>
        <taxon>Anoplura</taxon>
        <taxon>Pediculidae</taxon>
        <taxon>Pediculus</taxon>
    </lineage>
</organism>
<evidence type="ECO:0000256" key="1">
    <source>
        <dbReference type="ARBA" id="ARBA00004245"/>
    </source>
</evidence>
<dbReference type="InterPro" id="IPR000387">
    <property type="entry name" value="Tyr_Pase_dom"/>
</dbReference>
<evidence type="ECO:0000256" key="5">
    <source>
        <dbReference type="ARBA" id="ARBA00022801"/>
    </source>
</evidence>
<evidence type="ECO:0000313" key="15">
    <source>
        <dbReference type="Proteomes" id="UP000009046"/>
    </source>
</evidence>
<dbReference type="Pfam" id="PF08766">
    <property type="entry name" value="DEK_C"/>
    <property type="match status" value="1"/>
</dbReference>
<keyword evidence="4" id="KW-0963">Cytoplasm</keyword>
<dbReference type="FunCoup" id="E0VG89">
    <property type="interactions" value="534"/>
</dbReference>
<protein>
    <recommendedName>
        <fullName evidence="3">protein-serine/threonine phosphatase</fullName>
        <ecNumber evidence="3">3.1.3.16</ecNumber>
    </recommendedName>
</protein>
<dbReference type="OMA" id="SECLVWT"/>
<dbReference type="Gene3D" id="3.90.190.10">
    <property type="entry name" value="Protein tyrosine phosphatase superfamily"/>
    <property type="match status" value="1"/>
</dbReference>
<feature type="compositionally biased region" description="Basic and acidic residues" evidence="9">
    <location>
        <begin position="664"/>
        <end position="676"/>
    </location>
</feature>
<dbReference type="PROSITE" id="PS50056">
    <property type="entry name" value="TYR_PHOSPHATASE_2"/>
    <property type="match status" value="1"/>
</dbReference>
<proteinExistence type="inferred from homology"/>
<evidence type="ECO:0000256" key="2">
    <source>
        <dbReference type="ARBA" id="ARBA00009580"/>
    </source>
</evidence>
<dbReference type="FunFam" id="3.90.190.10:FF:000004">
    <property type="entry name" value="Protein phosphatase Slingshot homolog 2"/>
    <property type="match status" value="1"/>
</dbReference>
<feature type="region of interest" description="Disordered" evidence="9">
    <location>
        <begin position="739"/>
        <end position="769"/>
    </location>
</feature>
<keyword evidence="15" id="KW-1185">Reference proteome</keyword>
<sequence>MFYLLRPEETLKMAVKLESVHSGRTRYLVVVSCIGRQDAEECCLLGIDCNEKTTVGLVLRVLADTTITLDGDGGFSVCVCGRQHIFKPVSVQAMWSALQTIHKVSSKAREQNYFLGGLTHDWVSYYEQRIESDRSCLNEWHAMDNIESRRPPSPDSVRTKPRQREETERVIRCTLKEIMMSVDLDEVTSKYIRGRLEEDLDMDLGEFKPFIDEEMLTILGQMDAATEIFDHVYLGSEWNASNHEELQKNGVRHILNVTREIDNFFPGMFNYLNIRVYDDEKTDLLKHWDDTFKYISRARAEGSKVLVHCKMGISRSASVVIAYAMKAYNWDFKKAFEYVKQKRNCIKPNCSFMSQLETYQGILDAMKNREKLQRSKSETNLKSPCFVPKENSAAKENQEKRMEKMNSSLLTVDWTETSGTELGRVGSRPKSWSPDNSVASILFIDQAPGPTSMSMEYLNSDDKPDINLSPQGSSAEICPTCRAKITQDELPCKECFKVTTVKLQEVRNHNSHLRIPCENGQTYSVSQNRIVYLPGSTNDESDFVPYVKNRVIEFESHSGGPIFDALSLNKKTQSDRKGLVLNLTSQFETSCSKSGSPTDGEKSAETSDVKSKYSQIVNSTLVKEEIWDSGEKKPEESPNSQTVWTSTSEPTTDGDIELPLSENKAGKTRREGDPFSDKLDRVFDREERKQIKTTVPAVVSVVPVAVPVTNSEGGSTESPSRQNSWSSYDSAVVLGFQGEPREAPSRQSSWGSGDISGVPGALPSRNSSWGSYDMKPTVINVSEKVDKTEELNFGGLFTFNKDVPWNPGTVKRTKQKLEEVIQVKENGATTEVESSSSSFPSSSSPPKIEISVCNLKLHGPKPYQSPVLSKDLKISSQDPSESPSLNLVHYQSTPSLSLQPSLENTSVSVDKMTASQPNITFQQDTLNTLSKSTDQLSLTPASATDDCLDHKQSEGQTTTGLNQSCSVRQQKQVLENLTNKCCVLPKRCISMEESVIGTEVSKPDAEAQKSVSGLVQNLKKEFEAKSVYKNNDKTSSDSENLKQSSPVGNNHQDPCLVVNSSEDLSVKNLVGKYEIKKNKHRENESMSNKKSHNMIFPSRKPKLDMVSQPQLKVKHSSLFLHNFKNSTTGEKVLVLDRPPAKSPSPSVVVASVVAKAASKKQQGKTHPLAHLTINPRHSNAVYNTM</sequence>
<feature type="domain" description="DEK-C" evidence="12">
    <location>
        <begin position="165"/>
        <end position="220"/>
    </location>
</feature>
<dbReference type="InterPro" id="IPR029021">
    <property type="entry name" value="Prot-tyrosine_phosphatase-like"/>
</dbReference>
<feature type="region of interest" description="Disordered" evidence="9">
    <location>
        <begin position="145"/>
        <end position="166"/>
    </location>
</feature>
<dbReference type="PANTHER" id="PTHR45864:SF2">
    <property type="entry name" value="PROTEIN PHOSPHATASE SLINGSHOT"/>
    <property type="match status" value="1"/>
</dbReference>
<feature type="compositionally biased region" description="Polar residues" evidence="9">
    <location>
        <begin position="874"/>
        <end position="885"/>
    </location>
</feature>
<dbReference type="EC" id="3.1.3.16" evidence="3"/>
<dbReference type="HOGENOM" id="CLU_004876_0_0_1"/>
<dbReference type="SUPFAM" id="SSF52799">
    <property type="entry name" value="(Phosphotyrosine protein) phosphatases II"/>
    <property type="match status" value="1"/>
</dbReference>
<dbReference type="EnsemblMetazoa" id="PHUM176310-RA">
    <property type="protein sequence ID" value="PHUM176310-PA"/>
    <property type="gene ID" value="PHUM176310"/>
</dbReference>
<dbReference type="VEuPathDB" id="VectorBase:PHUM176310"/>
<dbReference type="SMART" id="SM00195">
    <property type="entry name" value="DSPc"/>
    <property type="match status" value="1"/>
</dbReference>
<dbReference type="GeneID" id="8236788"/>
<feature type="compositionally biased region" description="Low complexity" evidence="9">
    <location>
        <begin position="834"/>
        <end position="846"/>
    </location>
</feature>
<dbReference type="CTD" id="8236788"/>
<reference evidence="14" key="3">
    <citation type="submission" date="2020-05" db="UniProtKB">
        <authorList>
            <consortium name="EnsemblMetazoa"/>
        </authorList>
    </citation>
    <scope>IDENTIFICATION</scope>
    <source>
        <strain evidence="14">USDA</strain>
    </source>
</reference>
<feature type="compositionally biased region" description="Basic and acidic residues" evidence="9">
    <location>
        <begin position="599"/>
        <end position="610"/>
    </location>
</feature>
<dbReference type="OrthoDB" id="5779068at2759"/>
<feature type="compositionally biased region" description="Polar residues" evidence="9">
    <location>
        <begin position="1041"/>
        <end position="1053"/>
    </location>
</feature>
<dbReference type="GO" id="GO:0003779">
    <property type="term" value="F:actin binding"/>
    <property type="evidence" value="ECO:0007669"/>
    <property type="project" value="InterPro"/>
</dbReference>
<dbReference type="Proteomes" id="UP000009046">
    <property type="component" value="Unassembled WGS sequence"/>
</dbReference>
<name>E0VG89_PEDHC</name>
<evidence type="ECO:0000256" key="9">
    <source>
        <dbReference type="SAM" id="MobiDB-lite"/>
    </source>
</evidence>
<comment type="similarity">
    <text evidence="2">Belongs to the protein-tyrosine phosphatase family.</text>
</comment>
<feature type="region of interest" description="Disordered" evidence="9">
    <location>
        <begin position="626"/>
        <end position="676"/>
    </location>
</feature>
<evidence type="ECO:0000256" key="4">
    <source>
        <dbReference type="ARBA" id="ARBA00022490"/>
    </source>
</evidence>
<feature type="compositionally biased region" description="Basic and acidic residues" evidence="9">
    <location>
        <begin position="626"/>
        <end position="636"/>
    </location>
</feature>
<dbReference type="PANTHER" id="PTHR45864">
    <property type="entry name" value="SLINGSHOT PROTEIN PHOSPHATASE HOMOLOG"/>
    <property type="match status" value="1"/>
</dbReference>
<evidence type="ECO:0000259" key="10">
    <source>
        <dbReference type="PROSITE" id="PS50054"/>
    </source>
</evidence>
<feature type="region of interest" description="Disordered" evidence="9">
    <location>
        <begin position="866"/>
        <end position="885"/>
    </location>
</feature>
<evidence type="ECO:0000256" key="7">
    <source>
        <dbReference type="ARBA" id="ARBA00023212"/>
    </source>
</evidence>
<dbReference type="PROSITE" id="PS51998">
    <property type="entry name" value="DEK_C"/>
    <property type="match status" value="1"/>
</dbReference>
<dbReference type="RefSeq" id="XP_002425133.1">
    <property type="nucleotide sequence ID" value="XM_002425088.1"/>
</dbReference>
<dbReference type="SUPFAM" id="SSF109715">
    <property type="entry name" value="DEK C-terminal domain"/>
    <property type="match status" value="1"/>
</dbReference>
<dbReference type="GO" id="GO:0030837">
    <property type="term" value="P:negative regulation of actin filament polymerization"/>
    <property type="evidence" value="ECO:0007669"/>
    <property type="project" value="InterPro"/>
</dbReference>
<dbReference type="CDD" id="cd14513">
    <property type="entry name" value="DSP_slingshot"/>
    <property type="match status" value="1"/>
</dbReference>
<evidence type="ECO:0000259" key="11">
    <source>
        <dbReference type="PROSITE" id="PS50056"/>
    </source>
</evidence>
<dbReference type="EMBL" id="DS235132">
    <property type="protein sequence ID" value="EEB12395.1"/>
    <property type="molecule type" value="Genomic_DNA"/>
</dbReference>
<reference evidence="13" key="2">
    <citation type="submission" date="2007-04" db="EMBL/GenBank/DDBJ databases">
        <title>The genome of the human body louse.</title>
        <authorList>
            <consortium name="The Human Body Louse Genome Consortium"/>
            <person name="Kirkness E."/>
            <person name="Walenz B."/>
            <person name="Hass B."/>
            <person name="Bruggner R."/>
            <person name="Strausberg R."/>
        </authorList>
    </citation>
    <scope>NUCLEOTIDE SEQUENCE</scope>
    <source>
        <strain evidence="13">USDA</strain>
    </source>
</reference>
<evidence type="ECO:0000256" key="3">
    <source>
        <dbReference type="ARBA" id="ARBA00013081"/>
    </source>
</evidence>
<feature type="region of interest" description="Disordered" evidence="9">
    <location>
        <begin position="825"/>
        <end position="846"/>
    </location>
</feature>
<dbReference type="InterPro" id="IPR016130">
    <property type="entry name" value="Tyr_Pase_AS"/>
</dbReference>
<dbReference type="EMBL" id="AAZO01002044">
    <property type="status" value="NOT_ANNOTATED_CDS"/>
    <property type="molecule type" value="Genomic_DNA"/>
</dbReference>
<dbReference type="InterPro" id="IPR020422">
    <property type="entry name" value="TYR_PHOSPHATASE_DUAL_dom"/>
</dbReference>
<dbReference type="AlphaFoldDB" id="E0VG89"/>
<evidence type="ECO:0000256" key="8">
    <source>
        <dbReference type="ARBA" id="ARBA00048336"/>
    </source>
</evidence>
<feature type="region of interest" description="Disordered" evidence="9">
    <location>
        <begin position="1029"/>
        <end position="1053"/>
    </location>
</feature>
<dbReference type="Pfam" id="PF00782">
    <property type="entry name" value="DSPc"/>
    <property type="match status" value="1"/>
</dbReference>
<dbReference type="InterPro" id="IPR043588">
    <property type="entry name" value="SSH-N"/>
</dbReference>
<evidence type="ECO:0000256" key="6">
    <source>
        <dbReference type="ARBA" id="ARBA00022912"/>
    </source>
</evidence>
<evidence type="ECO:0000313" key="13">
    <source>
        <dbReference type="EMBL" id="EEB12395.1"/>
    </source>
</evidence>
<feature type="region of interest" description="Disordered" evidence="9">
    <location>
        <begin position="589"/>
        <end position="610"/>
    </location>
</feature>
<dbReference type="InterPro" id="IPR014876">
    <property type="entry name" value="DEK_C"/>
</dbReference>
<feature type="compositionally biased region" description="Basic and acidic residues" evidence="9">
    <location>
        <begin position="1029"/>
        <end position="1040"/>
    </location>
</feature>
<feature type="domain" description="Tyrosine-protein phosphatase" evidence="10">
    <location>
        <begin position="224"/>
        <end position="365"/>
    </location>
</feature>
<dbReference type="STRING" id="121224.E0VG89"/>
<feature type="domain" description="Tyrosine specific protein phosphatases" evidence="11">
    <location>
        <begin position="286"/>
        <end position="343"/>
    </location>
</feature>
<keyword evidence="6" id="KW-0904">Protein phosphatase</keyword>
<evidence type="ECO:0000259" key="12">
    <source>
        <dbReference type="PROSITE" id="PS51998"/>
    </source>
</evidence>
<evidence type="ECO:0000313" key="14">
    <source>
        <dbReference type="EnsemblMetazoa" id="PHUM176310-PA"/>
    </source>
</evidence>
<dbReference type="Pfam" id="PF23040">
    <property type="entry name" value="PH_SSH1-like_1st"/>
    <property type="match status" value="1"/>
</dbReference>
<dbReference type="GO" id="GO:0004722">
    <property type="term" value="F:protein serine/threonine phosphatase activity"/>
    <property type="evidence" value="ECO:0007669"/>
    <property type="project" value="UniProtKB-EC"/>
</dbReference>
<dbReference type="PROSITE" id="PS50054">
    <property type="entry name" value="TYR_PHOSPHATASE_DUAL"/>
    <property type="match status" value="1"/>
</dbReference>
<dbReference type="InParanoid" id="E0VG89"/>
<keyword evidence="5 13" id="KW-0378">Hydrolase</keyword>
<dbReference type="KEGG" id="phu:Phum_PHUM176310"/>
<dbReference type="InterPro" id="IPR000340">
    <property type="entry name" value="Dual-sp_phosphatase_cat-dom"/>
</dbReference>
<keyword evidence="7" id="KW-0206">Cytoskeleton</keyword>
<dbReference type="PROSITE" id="PS00383">
    <property type="entry name" value="TYR_PHOSPHATASE_1"/>
    <property type="match status" value="1"/>
</dbReference>
<gene>
    <name evidence="14" type="primary">8236788</name>
    <name evidence="13" type="ORF">Phum_PHUM176310</name>
</gene>
<dbReference type="eggNOG" id="KOG1716">
    <property type="taxonomic scope" value="Eukaryota"/>
</dbReference>
<dbReference type="GO" id="GO:0005856">
    <property type="term" value="C:cytoskeleton"/>
    <property type="evidence" value="ECO:0007669"/>
    <property type="project" value="UniProtKB-SubCell"/>
</dbReference>
<accession>E0VG89</accession>
<comment type="catalytic activity">
    <reaction evidence="8">
        <text>O-phospho-L-threonyl-[protein] + H2O = L-threonyl-[protein] + phosphate</text>
        <dbReference type="Rhea" id="RHEA:47004"/>
        <dbReference type="Rhea" id="RHEA-COMP:11060"/>
        <dbReference type="Rhea" id="RHEA-COMP:11605"/>
        <dbReference type="ChEBI" id="CHEBI:15377"/>
        <dbReference type="ChEBI" id="CHEBI:30013"/>
        <dbReference type="ChEBI" id="CHEBI:43474"/>
        <dbReference type="ChEBI" id="CHEBI:61977"/>
        <dbReference type="EC" id="3.1.3.16"/>
    </reaction>
</comment>
<comment type="subcellular location">
    <subcellularLocation>
        <location evidence="1">Cytoplasm</location>
        <location evidence="1">Cytoskeleton</location>
    </subcellularLocation>
</comment>
<feature type="compositionally biased region" description="Polar residues" evidence="9">
    <location>
        <begin position="637"/>
        <end position="651"/>
    </location>
</feature>
<reference evidence="13" key="1">
    <citation type="submission" date="2007-04" db="EMBL/GenBank/DDBJ databases">
        <title>Annotation of Pediculus humanus corporis strain USDA.</title>
        <authorList>
            <person name="Kirkness E."/>
            <person name="Hannick L."/>
            <person name="Hass B."/>
            <person name="Bruggner R."/>
            <person name="Lawson D."/>
            <person name="Bidwell S."/>
            <person name="Joardar V."/>
            <person name="Caler E."/>
            <person name="Walenz B."/>
            <person name="Inman J."/>
            <person name="Schobel S."/>
            <person name="Galinsky K."/>
            <person name="Amedeo P."/>
            <person name="Strausberg R."/>
        </authorList>
    </citation>
    <scope>NUCLEOTIDE SEQUENCE</scope>
    <source>
        <strain evidence="13">USDA</strain>
    </source>
</reference>
<dbReference type="InterPro" id="IPR043587">
    <property type="entry name" value="Phosphatase_SSH-like"/>
</dbReference>